<evidence type="ECO:0000313" key="3">
    <source>
        <dbReference type="Proteomes" id="UP000579647"/>
    </source>
</evidence>
<name>A0A840WAW0_9ACTN</name>
<proteinExistence type="predicted"/>
<organism evidence="2 3">
    <name type="scientific">Nocardiopsis metallicus</name>
    <dbReference type="NCBI Taxonomy" id="179819"/>
    <lineage>
        <taxon>Bacteria</taxon>
        <taxon>Bacillati</taxon>
        <taxon>Actinomycetota</taxon>
        <taxon>Actinomycetes</taxon>
        <taxon>Streptosporangiales</taxon>
        <taxon>Nocardiopsidaceae</taxon>
        <taxon>Nocardiopsis</taxon>
    </lineage>
</organism>
<reference evidence="2 3" key="1">
    <citation type="submission" date="2020-08" db="EMBL/GenBank/DDBJ databases">
        <title>Sequencing the genomes of 1000 actinobacteria strains.</title>
        <authorList>
            <person name="Klenk H.-P."/>
        </authorList>
    </citation>
    <scope>NUCLEOTIDE SEQUENCE [LARGE SCALE GENOMIC DNA]</scope>
    <source>
        <strain evidence="2 3">DSM 44598</strain>
    </source>
</reference>
<dbReference type="InterPro" id="IPR008535">
    <property type="entry name" value="DUF817"/>
</dbReference>
<feature type="transmembrane region" description="Helical" evidence="1">
    <location>
        <begin position="225"/>
        <end position="251"/>
    </location>
</feature>
<dbReference type="EMBL" id="JACHDO010000001">
    <property type="protein sequence ID" value="MBB5490171.1"/>
    <property type="molecule type" value="Genomic_DNA"/>
</dbReference>
<feature type="transmembrane region" description="Helical" evidence="1">
    <location>
        <begin position="48"/>
        <end position="67"/>
    </location>
</feature>
<dbReference type="PIRSF" id="PIRSF009141">
    <property type="entry name" value="UCP009141"/>
    <property type="match status" value="1"/>
</dbReference>
<evidence type="ECO:0000256" key="1">
    <source>
        <dbReference type="SAM" id="Phobius"/>
    </source>
</evidence>
<dbReference type="RefSeq" id="WP_184363182.1">
    <property type="nucleotide sequence ID" value="NZ_BAAAKM010000044.1"/>
</dbReference>
<feature type="transmembrane region" description="Helical" evidence="1">
    <location>
        <begin position="103"/>
        <end position="125"/>
    </location>
</feature>
<protein>
    <submittedName>
        <fullName evidence="2">Uncharacterized membrane protein YoaT (DUF817 family)</fullName>
    </submittedName>
</protein>
<evidence type="ECO:0000313" key="2">
    <source>
        <dbReference type="EMBL" id="MBB5490171.1"/>
    </source>
</evidence>
<feature type="transmembrane region" description="Helical" evidence="1">
    <location>
        <begin position="131"/>
        <end position="150"/>
    </location>
</feature>
<feature type="transmembrane region" description="Helical" evidence="1">
    <location>
        <begin position="266"/>
        <end position="284"/>
    </location>
</feature>
<feature type="transmembrane region" description="Helical" evidence="1">
    <location>
        <begin position="79"/>
        <end position="96"/>
    </location>
</feature>
<keyword evidence="1" id="KW-0812">Transmembrane</keyword>
<accession>A0A840WAW0</accession>
<feature type="transmembrane region" description="Helical" evidence="1">
    <location>
        <begin position="195"/>
        <end position="213"/>
    </location>
</feature>
<dbReference type="AlphaFoldDB" id="A0A840WAW0"/>
<dbReference type="Proteomes" id="UP000579647">
    <property type="component" value="Unassembled WGS sequence"/>
</dbReference>
<gene>
    <name evidence="2" type="ORF">HNR07_001308</name>
</gene>
<comment type="caution">
    <text evidence="2">The sequence shown here is derived from an EMBL/GenBank/DDBJ whole genome shotgun (WGS) entry which is preliminary data.</text>
</comment>
<dbReference type="Pfam" id="PF05675">
    <property type="entry name" value="DUF817"/>
    <property type="match status" value="1"/>
</dbReference>
<keyword evidence="3" id="KW-1185">Reference proteome</keyword>
<keyword evidence="1" id="KW-1133">Transmembrane helix</keyword>
<sequence length="309" mass="34758">MTSGQQWALTSLELRLDAWAHRRLASLGGRGRARGYLLEFAVFTVKQAWACVFGALMLALLLGTHLWYPEGVALSRSDALVLGAVAIQAFMLLARLESGRELWVIVLFHLVGTAMEIFKTAVGSWHYGGDGLFWIAGVPLYSGFMYAAVGSYMVRVFRLFDLRFDRYPPRWATALLAVAVYANFFGHHYVVDSRWILLALVVALNIRCVMHFRNHRSRPWRRMPILASFLGVAFFIWVAENIATFAGAWIYPNQAEGWELVPLSKLVAWFLLMNISVVLVTFVYRPRPLKAPEGPQGLEGPGEPAPLSR</sequence>
<feature type="transmembrane region" description="Helical" evidence="1">
    <location>
        <begin position="171"/>
        <end position="189"/>
    </location>
</feature>
<keyword evidence="1" id="KW-0472">Membrane</keyword>